<keyword evidence="3" id="KW-1185">Reference proteome</keyword>
<keyword evidence="1" id="KW-1133">Transmembrane helix</keyword>
<evidence type="ECO:0000313" key="2">
    <source>
        <dbReference type="EMBL" id="TCJ28623.1"/>
    </source>
</evidence>
<protein>
    <submittedName>
        <fullName evidence="2">Bax inhibitor-1/YccA family protein</fullName>
    </submittedName>
</protein>
<dbReference type="EMBL" id="SJZJ01000010">
    <property type="protein sequence ID" value="TCJ28623.1"/>
    <property type="molecule type" value="Genomic_DNA"/>
</dbReference>
<feature type="transmembrane region" description="Helical" evidence="1">
    <location>
        <begin position="201"/>
        <end position="225"/>
    </location>
</feature>
<evidence type="ECO:0000256" key="1">
    <source>
        <dbReference type="SAM" id="Phobius"/>
    </source>
</evidence>
<dbReference type="Proteomes" id="UP000295453">
    <property type="component" value="Unassembled WGS sequence"/>
</dbReference>
<evidence type="ECO:0000313" key="3">
    <source>
        <dbReference type="Proteomes" id="UP000295453"/>
    </source>
</evidence>
<gene>
    <name evidence="2" type="ORF">EPD65_07915</name>
</gene>
<dbReference type="OrthoDB" id="116480at2"/>
<reference evidence="2 3" key="1">
    <citation type="submission" date="2019-03" db="EMBL/GenBank/DDBJ databases">
        <authorList>
            <person name="Kim M.K.M."/>
        </authorList>
    </citation>
    <scope>NUCLEOTIDE SEQUENCE [LARGE SCALE GENOMIC DNA]</scope>
    <source>
        <strain evidence="2 3">18JY15-6</strain>
    </source>
</reference>
<dbReference type="InterPro" id="IPR010539">
    <property type="entry name" value="BaxI_1-like"/>
</dbReference>
<comment type="caution">
    <text evidence="2">The sequence shown here is derived from an EMBL/GenBank/DDBJ whole genome shotgun (WGS) entry which is preliminary data.</text>
</comment>
<dbReference type="PANTHER" id="PTHR41282:SF1">
    <property type="entry name" value="CONSERVED TRANSMEMBRANE PROTEIN-RELATED"/>
    <property type="match status" value="1"/>
</dbReference>
<proteinExistence type="predicted"/>
<dbReference type="PIRSF" id="PIRSF009160">
    <property type="entry name" value="UCP009160"/>
    <property type="match status" value="1"/>
</dbReference>
<feature type="transmembrane region" description="Helical" evidence="1">
    <location>
        <begin position="110"/>
        <end position="129"/>
    </location>
</feature>
<feature type="transmembrane region" description="Helical" evidence="1">
    <location>
        <begin position="175"/>
        <end position="195"/>
    </location>
</feature>
<organism evidence="2 3">
    <name type="scientific">Nocardioides jejuensis</name>
    <dbReference type="NCBI Taxonomy" id="2502782"/>
    <lineage>
        <taxon>Bacteria</taxon>
        <taxon>Bacillati</taxon>
        <taxon>Actinomycetota</taxon>
        <taxon>Actinomycetes</taxon>
        <taxon>Propionibacteriales</taxon>
        <taxon>Nocardioidaceae</taxon>
        <taxon>Nocardioides</taxon>
    </lineage>
</organism>
<dbReference type="AlphaFoldDB" id="A0A4R1CBY2"/>
<dbReference type="RefSeq" id="WP_131582907.1">
    <property type="nucleotide sequence ID" value="NZ_SJZJ01000010.1"/>
</dbReference>
<accession>A0A4R1CBY2</accession>
<dbReference type="PANTHER" id="PTHR41282">
    <property type="entry name" value="CONSERVED TRANSMEMBRANE PROTEIN-RELATED"/>
    <property type="match status" value="1"/>
</dbReference>
<keyword evidence="1" id="KW-0472">Membrane</keyword>
<sequence>MRSNNPVFNNSAEFNGRGGYGQTAYPQQGYVPGEVVGGTYAPAGRRMSIDSVVQSTGISLVVVVLAAAATWVLTGDINGLDNYNKLYAASIIGGGLAFVLSMVNSFKKVISPALVVAFAAAEGVAVGAISKTVGVFIGEGIVMQAVLGTFAAFAGTLAAYKFLNINVSDKFRKGVVAVMFGMVALSLLEVVLGLFGNGIGLFGMGPAALLFAVAGLVMGVFMLILDFDFIEKGIAYGLDERESWRAAFGLTVSLVWIYTNLLRILAILNQD</sequence>
<feature type="transmembrane region" description="Helical" evidence="1">
    <location>
        <begin position="141"/>
        <end position="163"/>
    </location>
</feature>
<feature type="transmembrane region" description="Helical" evidence="1">
    <location>
        <begin position="246"/>
        <end position="268"/>
    </location>
</feature>
<name>A0A4R1CBY2_9ACTN</name>
<feature type="transmembrane region" description="Helical" evidence="1">
    <location>
        <begin position="86"/>
        <end position="103"/>
    </location>
</feature>
<keyword evidence="1" id="KW-0812">Transmembrane</keyword>
<dbReference type="Pfam" id="PF12811">
    <property type="entry name" value="BaxI_1"/>
    <property type="match status" value="1"/>
</dbReference>
<feature type="transmembrane region" description="Helical" evidence="1">
    <location>
        <begin position="52"/>
        <end position="74"/>
    </location>
</feature>